<evidence type="ECO:0000313" key="3">
    <source>
        <dbReference type="Proteomes" id="UP000253141"/>
    </source>
</evidence>
<evidence type="ECO:0000313" key="2">
    <source>
        <dbReference type="EMBL" id="RDB02599.1"/>
    </source>
</evidence>
<dbReference type="Pfam" id="PF25583">
    <property type="entry name" value="WCX"/>
    <property type="match status" value="1"/>
</dbReference>
<accession>A0A369HYK2</accession>
<dbReference type="EMBL" id="QPIW01000040">
    <property type="protein sequence ID" value="RDB02599.1"/>
    <property type="molecule type" value="Genomic_DNA"/>
</dbReference>
<keyword evidence="3" id="KW-1185">Reference proteome</keyword>
<dbReference type="OrthoDB" id="43316at2"/>
<reference evidence="2 3" key="1">
    <citation type="submission" date="2018-07" db="EMBL/GenBank/DDBJ databases">
        <title>Genome analysis of Runella aurantiaca.</title>
        <authorList>
            <person name="Yang X."/>
        </authorList>
    </citation>
    <scope>NUCLEOTIDE SEQUENCE [LARGE SCALE GENOMIC DNA]</scope>
    <source>
        <strain evidence="2 3">YX9</strain>
    </source>
</reference>
<proteinExistence type="predicted"/>
<comment type="caution">
    <text evidence="2">The sequence shown here is derived from an EMBL/GenBank/DDBJ whole genome shotgun (WGS) entry which is preliminary data.</text>
</comment>
<organism evidence="2 3">
    <name type="scientific">Runella aurantiaca</name>
    <dbReference type="NCBI Taxonomy" id="2282308"/>
    <lineage>
        <taxon>Bacteria</taxon>
        <taxon>Pseudomonadati</taxon>
        <taxon>Bacteroidota</taxon>
        <taxon>Cytophagia</taxon>
        <taxon>Cytophagales</taxon>
        <taxon>Spirosomataceae</taxon>
        <taxon>Runella</taxon>
    </lineage>
</organism>
<dbReference type="InterPro" id="IPR057727">
    <property type="entry name" value="WCX_dom"/>
</dbReference>
<gene>
    <name evidence="2" type="ORF">DVG78_28195</name>
</gene>
<dbReference type="Proteomes" id="UP000253141">
    <property type="component" value="Unassembled WGS sequence"/>
</dbReference>
<sequence length="70" mass="8009">MALSAGISIPLEDVLIDNEHEFRVKLHLIINKEIVYELARLGAGVCVLAPERLVREMKEFHEAALKKYQH</sequence>
<dbReference type="AlphaFoldDB" id="A0A369HYK2"/>
<name>A0A369HYK2_9BACT</name>
<dbReference type="RefSeq" id="WP_114464352.1">
    <property type="nucleotide sequence ID" value="NZ_QPIW01000040.1"/>
</dbReference>
<protein>
    <recommendedName>
        <fullName evidence="1">WCX domain-containing protein</fullName>
    </recommendedName>
</protein>
<evidence type="ECO:0000259" key="1">
    <source>
        <dbReference type="Pfam" id="PF25583"/>
    </source>
</evidence>
<feature type="domain" description="WCX" evidence="1">
    <location>
        <begin position="18"/>
        <end position="64"/>
    </location>
</feature>